<dbReference type="PANTHER" id="PTHR20855">
    <property type="entry name" value="ADIPOR/PROGESTIN RECEPTOR-RELATED"/>
    <property type="match status" value="1"/>
</dbReference>
<evidence type="ECO:0000256" key="8">
    <source>
        <dbReference type="SAM" id="Phobius"/>
    </source>
</evidence>
<evidence type="ECO:0000313" key="9">
    <source>
        <dbReference type="EMBL" id="KAK0513227.1"/>
    </source>
</evidence>
<dbReference type="GO" id="GO:0006882">
    <property type="term" value="P:intracellular zinc ion homeostasis"/>
    <property type="evidence" value="ECO:0007669"/>
    <property type="project" value="TreeGrafter"/>
</dbReference>
<evidence type="ECO:0000256" key="3">
    <source>
        <dbReference type="ARBA" id="ARBA00022692"/>
    </source>
</evidence>
<feature type="compositionally biased region" description="Acidic residues" evidence="7">
    <location>
        <begin position="1"/>
        <end position="10"/>
    </location>
</feature>
<evidence type="ECO:0000256" key="4">
    <source>
        <dbReference type="ARBA" id="ARBA00022989"/>
    </source>
</evidence>
<dbReference type="InterPro" id="IPR004254">
    <property type="entry name" value="AdipoR/HlyIII-related"/>
</dbReference>
<dbReference type="EMBL" id="JAFEKC020000008">
    <property type="protein sequence ID" value="KAK0513227.1"/>
    <property type="molecule type" value="Genomic_DNA"/>
</dbReference>
<dbReference type="GO" id="GO:0016020">
    <property type="term" value="C:membrane"/>
    <property type="evidence" value="ECO:0007669"/>
    <property type="project" value="UniProtKB-SubCell"/>
</dbReference>
<feature type="transmembrane region" description="Helical" evidence="8">
    <location>
        <begin position="196"/>
        <end position="217"/>
    </location>
</feature>
<feature type="binding site" evidence="6">
    <location>
        <position position="178"/>
    </location>
    <ligand>
        <name>Zn(2+)</name>
        <dbReference type="ChEBI" id="CHEBI:29105"/>
    </ligand>
</feature>
<organism evidence="9 10">
    <name type="scientific">Cladonia borealis</name>
    <dbReference type="NCBI Taxonomy" id="184061"/>
    <lineage>
        <taxon>Eukaryota</taxon>
        <taxon>Fungi</taxon>
        <taxon>Dikarya</taxon>
        <taxon>Ascomycota</taxon>
        <taxon>Pezizomycotina</taxon>
        <taxon>Lecanoromycetes</taxon>
        <taxon>OSLEUM clade</taxon>
        <taxon>Lecanoromycetidae</taxon>
        <taxon>Lecanorales</taxon>
        <taxon>Lecanorineae</taxon>
        <taxon>Cladoniaceae</taxon>
        <taxon>Cladonia</taxon>
    </lineage>
</organism>
<proteinExistence type="inferred from homology"/>
<comment type="caution">
    <text evidence="9">The sequence shown here is derived from an EMBL/GenBank/DDBJ whole genome shotgun (WGS) entry which is preliminary data.</text>
</comment>
<keyword evidence="5 8" id="KW-0472">Membrane</keyword>
<keyword evidence="10" id="KW-1185">Reference proteome</keyword>
<accession>A0AA39R1L0</accession>
<evidence type="ECO:0000256" key="2">
    <source>
        <dbReference type="ARBA" id="ARBA00007018"/>
    </source>
</evidence>
<dbReference type="GO" id="GO:0038023">
    <property type="term" value="F:signaling receptor activity"/>
    <property type="evidence" value="ECO:0007669"/>
    <property type="project" value="TreeGrafter"/>
</dbReference>
<evidence type="ECO:0000313" key="10">
    <source>
        <dbReference type="Proteomes" id="UP001166286"/>
    </source>
</evidence>
<keyword evidence="3 8" id="KW-0812">Transmembrane</keyword>
<evidence type="ECO:0000256" key="7">
    <source>
        <dbReference type="SAM" id="MobiDB-lite"/>
    </source>
</evidence>
<gene>
    <name evidence="9" type="ORF">JMJ35_004213</name>
</gene>
<feature type="transmembrane region" description="Helical" evidence="8">
    <location>
        <begin position="127"/>
        <end position="147"/>
    </location>
</feature>
<feature type="transmembrane region" description="Helical" evidence="8">
    <location>
        <begin position="224"/>
        <end position="241"/>
    </location>
</feature>
<comment type="subcellular location">
    <subcellularLocation>
        <location evidence="1">Membrane</location>
        <topology evidence="1">Multi-pass membrane protein</topology>
    </subcellularLocation>
</comment>
<keyword evidence="6" id="KW-0862">Zinc</keyword>
<comment type="similarity">
    <text evidence="2">Belongs to the ADIPOR family.</text>
</comment>
<keyword evidence="6" id="KW-0479">Metal-binding</keyword>
<feature type="region of interest" description="Disordered" evidence="7">
    <location>
        <begin position="1"/>
        <end position="53"/>
    </location>
</feature>
<sequence length="357" mass="40499">MQEDSTEGDDPLPRKMSHTSVRLLESGFLSKNDVRTSSKESTMAARRLPSRSKTTPVQTLHSLLTVQEADAATRGRRPTAIFLLKYDELPPWQRDNYFILTKYRPESNSYFKCFQSLLYLHNESVNIHSHLLGAFLFFFTSISVYAFERYFANTQDIIAFAFFFFGAVICLSISAGYHMISNHSPEVSRLGNQIDYVGIVALIFGSFVPSVYYGFYCEPMLQKTYWGMISTIAIACTIVSVKPKFRTPLWRPFRASMFVGFGLSAVFPVLHGVRIYGVSQMQYSMGLYWVILQGFLYILGAALYAARIPERLKPGSFDVWGSSHQIFHILILLAAMSHLMGLLTAFHHSKTSRCSLP</sequence>
<feature type="transmembrane region" description="Helical" evidence="8">
    <location>
        <begin position="285"/>
        <end position="306"/>
    </location>
</feature>
<evidence type="ECO:0000256" key="5">
    <source>
        <dbReference type="ARBA" id="ARBA00023136"/>
    </source>
</evidence>
<keyword evidence="4 8" id="KW-1133">Transmembrane helix</keyword>
<feature type="transmembrane region" description="Helical" evidence="8">
    <location>
        <begin position="326"/>
        <end position="346"/>
    </location>
</feature>
<dbReference type="PANTHER" id="PTHR20855:SF52">
    <property type="entry name" value="ADIPONECTIN RECEPTOR PROTEIN"/>
    <property type="match status" value="1"/>
</dbReference>
<dbReference type="GO" id="GO:0046872">
    <property type="term" value="F:metal ion binding"/>
    <property type="evidence" value="ECO:0007669"/>
    <property type="project" value="UniProtKB-KW"/>
</dbReference>
<protein>
    <submittedName>
        <fullName evidence="9">Uncharacterized protein</fullName>
    </submittedName>
</protein>
<feature type="binding site" evidence="6">
    <location>
        <position position="328"/>
    </location>
    <ligand>
        <name>Zn(2+)</name>
        <dbReference type="ChEBI" id="CHEBI:29105"/>
    </ligand>
</feature>
<feature type="transmembrane region" description="Helical" evidence="8">
    <location>
        <begin position="253"/>
        <end position="273"/>
    </location>
</feature>
<reference evidence="9" key="1">
    <citation type="submission" date="2023-03" db="EMBL/GenBank/DDBJ databases">
        <title>Complete genome of Cladonia borealis.</title>
        <authorList>
            <person name="Park H."/>
        </authorList>
    </citation>
    <scope>NUCLEOTIDE SEQUENCE</scope>
    <source>
        <strain evidence="9">ANT050790</strain>
    </source>
</reference>
<dbReference type="Proteomes" id="UP001166286">
    <property type="component" value="Unassembled WGS sequence"/>
</dbReference>
<name>A0AA39R1L0_9LECA</name>
<feature type="transmembrane region" description="Helical" evidence="8">
    <location>
        <begin position="159"/>
        <end position="180"/>
    </location>
</feature>
<dbReference type="AlphaFoldDB" id="A0AA39R1L0"/>
<evidence type="ECO:0000256" key="1">
    <source>
        <dbReference type="ARBA" id="ARBA00004141"/>
    </source>
</evidence>
<dbReference type="Pfam" id="PF03006">
    <property type="entry name" value="HlyIII"/>
    <property type="match status" value="1"/>
</dbReference>
<evidence type="ECO:0000256" key="6">
    <source>
        <dbReference type="PIRSR" id="PIRSR604254-1"/>
    </source>
</evidence>
<feature type="binding site" evidence="6">
    <location>
        <position position="324"/>
    </location>
    <ligand>
        <name>Zn(2+)</name>
        <dbReference type="ChEBI" id="CHEBI:29105"/>
    </ligand>
</feature>